<dbReference type="Pfam" id="PF13413">
    <property type="entry name" value="HTH_25"/>
    <property type="match status" value="1"/>
</dbReference>
<accession>A0ABT9VVE0</accession>
<feature type="domain" description="HTH cro/C1-type" evidence="3">
    <location>
        <begin position="7"/>
        <end position="68"/>
    </location>
</feature>
<evidence type="ECO:0000259" key="3">
    <source>
        <dbReference type="SMART" id="SM00530"/>
    </source>
</evidence>
<feature type="region of interest" description="Disordered" evidence="1">
    <location>
        <begin position="135"/>
        <end position="184"/>
    </location>
</feature>
<feature type="transmembrane region" description="Helical" evidence="2">
    <location>
        <begin position="109"/>
        <end position="132"/>
    </location>
</feature>
<dbReference type="SUPFAM" id="SSF47413">
    <property type="entry name" value="lambda repressor-like DNA-binding domains"/>
    <property type="match status" value="1"/>
</dbReference>
<dbReference type="Gene3D" id="1.10.260.40">
    <property type="entry name" value="lambda repressor-like DNA-binding domains"/>
    <property type="match status" value="1"/>
</dbReference>
<dbReference type="Proteomes" id="UP001235840">
    <property type="component" value="Unassembled WGS sequence"/>
</dbReference>
<gene>
    <name evidence="4" type="ORF">J2S11_000692</name>
</gene>
<dbReference type="PANTHER" id="PTHR34475">
    <property type="match status" value="1"/>
</dbReference>
<keyword evidence="2" id="KW-0812">Transmembrane</keyword>
<dbReference type="Pfam" id="PF13464">
    <property type="entry name" value="RodZ_C"/>
    <property type="match status" value="1"/>
</dbReference>
<dbReference type="InterPro" id="IPR050400">
    <property type="entry name" value="Bact_Cytoskel_RodZ"/>
</dbReference>
<comment type="caution">
    <text evidence="4">The sequence shown here is derived from an EMBL/GenBank/DDBJ whole genome shotgun (WGS) entry which is preliminary data.</text>
</comment>
<dbReference type="InterPro" id="IPR010982">
    <property type="entry name" value="Lambda_DNA-bd_dom_sf"/>
</dbReference>
<dbReference type="SMART" id="SM00530">
    <property type="entry name" value="HTH_XRE"/>
    <property type="match status" value="1"/>
</dbReference>
<keyword evidence="5" id="KW-1185">Reference proteome</keyword>
<dbReference type="PANTHER" id="PTHR34475:SF1">
    <property type="entry name" value="CYTOSKELETON PROTEIN RODZ"/>
    <property type="match status" value="1"/>
</dbReference>
<dbReference type="RefSeq" id="WP_307390927.1">
    <property type="nucleotide sequence ID" value="NZ_BAAADK010000018.1"/>
</dbReference>
<name>A0ABT9VVE0_9BACI</name>
<protein>
    <submittedName>
        <fullName evidence="4">Cytoskeletal protein RodZ</fullName>
    </submittedName>
</protein>
<keyword evidence="2" id="KW-1133">Transmembrane helix</keyword>
<evidence type="ECO:0000256" key="2">
    <source>
        <dbReference type="SAM" id="Phobius"/>
    </source>
</evidence>
<evidence type="ECO:0000256" key="1">
    <source>
        <dbReference type="SAM" id="MobiDB-lite"/>
    </source>
</evidence>
<dbReference type="InterPro" id="IPR025194">
    <property type="entry name" value="RodZ-like_C"/>
</dbReference>
<dbReference type="InterPro" id="IPR001387">
    <property type="entry name" value="Cro/C1-type_HTH"/>
</dbReference>
<organism evidence="4 5">
    <name type="scientific">Caldalkalibacillus horti</name>
    <dbReference type="NCBI Taxonomy" id="77523"/>
    <lineage>
        <taxon>Bacteria</taxon>
        <taxon>Bacillati</taxon>
        <taxon>Bacillota</taxon>
        <taxon>Bacilli</taxon>
        <taxon>Bacillales</taxon>
        <taxon>Bacillaceae</taxon>
        <taxon>Caldalkalibacillus</taxon>
    </lineage>
</organism>
<proteinExistence type="predicted"/>
<dbReference type="EMBL" id="JAUSTY010000002">
    <property type="protein sequence ID" value="MDQ0164792.1"/>
    <property type="molecule type" value="Genomic_DNA"/>
</dbReference>
<keyword evidence="2" id="KW-0472">Membrane</keyword>
<feature type="compositionally biased region" description="Gly residues" evidence="1">
    <location>
        <begin position="162"/>
        <end position="172"/>
    </location>
</feature>
<reference evidence="4 5" key="1">
    <citation type="submission" date="2023-07" db="EMBL/GenBank/DDBJ databases">
        <title>Genomic Encyclopedia of Type Strains, Phase IV (KMG-IV): sequencing the most valuable type-strain genomes for metagenomic binning, comparative biology and taxonomic classification.</title>
        <authorList>
            <person name="Goeker M."/>
        </authorList>
    </citation>
    <scope>NUCLEOTIDE SEQUENCE [LARGE SCALE GENOMIC DNA]</scope>
    <source>
        <strain evidence="4 5">DSM 12751</strain>
    </source>
</reference>
<evidence type="ECO:0000313" key="4">
    <source>
        <dbReference type="EMBL" id="MDQ0164792.1"/>
    </source>
</evidence>
<sequence length="304" mass="33918">MSELGKLLKQKRLEQDISMEKLQEETKIRKRYIEAIEQGEYNILPGQFYARAFIKSYAEAVGLNPEEILQEYAKEVPQIPTGPIEPVPSRRTKNIKTRSPIVGKWTSRILFYAFAIMVFFVVYLVLVNLNIFGDDPNQTQDPNTAGPGIDGNVGENTPPPGLGGNGGNGDNNGNGSSDDGPDEIDEVEELEPEWTYVGTENRTSTYRYENADEMNVTVRAVNGNIWMEITDDESGEKIATNFTVANQQEETWDLSEYNVVDFRFGNTASVELLINGEVVDLSDIPNRGTSINLIIEFVSSSTDE</sequence>
<evidence type="ECO:0000313" key="5">
    <source>
        <dbReference type="Proteomes" id="UP001235840"/>
    </source>
</evidence>
<dbReference type="CDD" id="cd00093">
    <property type="entry name" value="HTH_XRE"/>
    <property type="match status" value="1"/>
</dbReference>